<dbReference type="SUPFAM" id="SSF52540">
    <property type="entry name" value="P-loop containing nucleoside triphosphate hydrolases"/>
    <property type="match status" value="1"/>
</dbReference>
<keyword evidence="5" id="KW-0804">Transcription</keyword>
<keyword evidence="3" id="KW-0805">Transcription regulation</keyword>
<dbReference type="PANTHER" id="PTHR32071:SF57">
    <property type="entry name" value="C4-DICARBOXYLATE TRANSPORT TRANSCRIPTIONAL REGULATORY PROTEIN DCTD"/>
    <property type="match status" value="1"/>
</dbReference>
<keyword evidence="2" id="KW-0067">ATP-binding</keyword>
<dbReference type="Gene3D" id="3.30.450.20">
    <property type="entry name" value="PAS domain"/>
    <property type="match status" value="1"/>
</dbReference>
<dbReference type="PROSITE" id="PS50112">
    <property type="entry name" value="PAS"/>
    <property type="match status" value="1"/>
</dbReference>
<dbReference type="Gene3D" id="1.10.10.60">
    <property type="entry name" value="Homeodomain-like"/>
    <property type="match status" value="1"/>
</dbReference>
<keyword evidence="9" id="KW-1185">Reference proteome</keyword>
<dbReference type="InterPro" id="IPR058031">
    <property type="entry name" value="AAA_lid_NorR"/>
</dbReference>
<dbReference type="PROSITE" id="PS00675">
    <property type="entry name" value="SIGMA54_INTERACT_1"/>
    <property type="match status" value="1"/>
</dbReference>
<evidence type="ECO:0000313" key="9">
    <source>
        <dbReference type="Proteomes" id="UP000324159"/>
    </source>
</evidence>
<organism evidence="8 9">
    <name type="scientific">Geothermobacter ehrlichii</name>
    <dbReference type="NCBI Taxonomy" id="213224"/>
    <lineage>
        <taxon>Bacteria</taxon>
        <taxon>Pseudomonadati</taxon>
        <taxon>Thermodesulfobacteriota</taxon>
        <taxon>Desulfuromonadia</taxon>
        <taxon>Desulfuromonadales</taxon>
        <taxon>Geothermobacteraceae</taxon>
        <taxon>Geothermobacter</taxon>
    </lineage>
</organism>
<dbReference type="SUPFAM" id="SSF55785">
    <property type="entry name" value="PYP-like sensor domain (PAS domain)"/>
    <property type="match status" value="1"/>
</dbReference>
<gene>
    <name evidence="8" type="ORF">EDC39_1204</name>
</gene>
<dbReference type="InterPro" id="IPR027417">
    <property type="entry name" value="P-loop_NTPase"/>
</dbReference>
<dbReference type="PANTHER" id="PTHR32071">
    <property type="entry name" value="TRANSCRIPTIONAL REGULATORY PROTEIN"/>
    <property type="match status" value="1"/>
</dbReference>
<keyword evidence="1" id="KW-0547">Nucleotide-binding</keyword>
<dbReference type="InterPro" id="IPR003018">
    <property type="entry name" value="GAF"/>
</dbReference>
<dbReference type="PROSITE" id="PS00676">
    <property type="entry name" value="SIGMA54_INTERACT_2"/>
    <property type="match status" value="1"/>
</dbReference>
<dbReference type="Gene3D" id="3.30.450.40">
    <property type="match status" value="1"/>
</dbReference>
<dbReference type="InterPro" id="IPR002197">
    <property type="entry name" value="HTH_Fis"/>
</dbReference>
<dbReference type="InterPro" id="IPR025943">
    <property type="entry name" value="Sigma_54_int_dom_ATP-bd_2"/>
</dbReference>
<dbReference type="InterPro" id="IPR002078">
    <property type="entry name" value="Sigma_54_int"/>
</dbReference>
<dbReference type="Pfam" id="PF02954">
    <property type="entry name" value="HTH_8"/>
    <property type="match status" value="1"/>
</dbReference>
<keyword evidence="4" id="KW-0238">DNA-binding</keyword>
<evidence type="ECO:0000259" key="6">
    <source>
        <dbReference type="PROSITE" id="PS50045"/>
    </source>
</evidence>
<dbReference type="PRINTS" id="PR01590">
    <property type="entry name" value="HTHFIS"/>
</dbReference>
<evidence type="ECO:0000256" key="5">
    <source>
        <dbReference type="ARBA" id="ARBA00023163"/>
    </source>
</evidence>
<feature type="domain" description="Sigma-54 factor interaction" evidence="6">
    <location>
        <begin position="346"/>
        <end position="576"/>
    </location>
</feature>
<dbReference type="Pfam" id="PF13426">
    <property type="entry name" value="PAS_9"/>
    <property type="match status" value="1"/>
</dbReference>
<dbReference type="FunFam" id="3.40.50.300:FF:000006">
    <property type="entry name" value="DNA-binding transcriptional regulator NtrC"/>
    <property type="match status" value="1"/>
</dbReference>
<dbReference type="SMART" id="SM00382">
    <property type="entry name" value="AAA"/>
    <property type="match status" value="1"/>
</dbReference>
<dbReference type="InterPro" id="IPR035965">
    <property type="entry name" value="PAS-like_dom_sf"/>
</dbReference>
<dbReference type="InterPro" id="IPR025944">
    <property type="entry name" value="Sigma_54_int_dom_CS"/>
</dbReference>
<dbReference type="Gene3D" id="1.10.8.60">
    <property type="match status" value="1"/>
</dbReference>
<dbReference type="OrthoDB" id="9814761at2"/>
<accession>A0A5D3WGV3</accession>
<dbReference type="Proteomes" id="UP000324159">
    <property type="component" value="Unassembled WGS sequence"/>
</dbReference>
<dbReference type="InterPro" id="IPR029016">
    <property type="entry name" value="GAF-like_dom_sf"/>
</dbReference>
<dbReference type="RefSeq" id="WP_148897157.1">
    <property type="nucleotide sequence ID" value="NZ_VNIB01000020.1"/>
</dbReference>
<dbReference type="PROSITE" id="PS50045">
    <property type="entry name" value="SIGMA54_INTERACT_4"/>
    <property type="match status" value="1"/>
</dbReference>
<dbReference type="Pfam" id="PF00158">
    <property type="entry name" value="Sigma54_activat"/>
    <property type="match status" value="1"/>
</dbReference>
<dbReference type="EMBL" id="VNIB01000020">
    <property type="protein sequence ID" value="TYO95240.1"/>
    <property type="molecule type" value="Genomic_DNA"/>
</dbReference>
<dbReference type="CDD" id="cd00009">
    <property type="entry name" value="AAA"/>
    <property type="match status" value="1"/>
</dbReference>
<evidence type="ECO:0000256" key="4">
    <source>
        <dbReference type="ARBA" id="ARBA00023125"/>
    </source>
</evidence>
<protein>
    <submittedName>
        <fullName evidence="8">Transcriptional regulator of acetoin/glycerol metabolism</fullName>
    </submittedName>
</protein>
<sequence length="649" mass="72074">MIQDVNNKLYEAWQKFVTKKEFNREEVRDVILQSWQNCTKLGISPYQKKVNRVFTGEELQKRINENQALIKVSLPVMENLYRFVAGSGFVVTLTDKEGIILVSIGDEDVAESFAKGNFVAGADWSEASAGTNAIGLSLSLGKPIQTFSYEHFCICSHHTTCSSAPIHDPQGRIIGVLDMTGTYEKVHSHTLGMVVAASYGIEMQLESQEAWDQCHIADSYKVAIMESISEGILATDGNGIVTHANNYAGKILETAPDKIVGLRVSTFLKPSHSLQKNFDLSRKITDQEADILIKGKKKKVIITVRAITGLGIGQKGTVIILNEISRTKRLVQRMVGAESKMTFEDILGQDEKFLASVRLAKTAASSFSNVLLLGESGTGKDVFAQAIHNASQCSNGPFVAINCGAIPRELISSELFGYTEGAFTGAKRGGQPGKFELADGGTIFLDEIGEMPLELQTMLLRVVEQKAVVRIGGKEVIPVNVRLIAATNRNLKEEVEKGNFRRDLYYRLNVITIPLLPLREHKSDIPLLAEAFIQKMNSFLGKNITTVDDKVWKCLNSYDWPGNVRELYNVLERAMNIVEGSTLELETFPPELLNVKKQRSTHRNFEQLEKELITEVLDEFDGNVSRAAEKLGIARSTLYRKMEKYGLNE</sequence>
<dbReference type="InterPro" id="IPR000014">
    <property type="entry name" value="PAS"/>
</dbReference>
<feature type="domain" description="PAS" evidence="7">
    <location>
        <begin position="217"/>
        <end position="271"/>
    </location>
</feature>
<dbReference type="GO" id="GO:0005524">
    <property type="term" value="F:ATP binding"/>
    <property type="evidence" value="ECO:0007669"/>
    <property type="project" value="UniProtKB-KW"/>
</dbReference>
<dbReference type="InterPro" id="IPR003593">
    <property type="entry name" value="AAA+_ATPase"/>
</dbReference>
<evidence type="ECO:0000256" key="1">
    <source>
        <dbReference type="ARBA" id="ARBA00022741"/>
    </source>
</evidence>
<evidence type="ECO:0000259" key="7">
    <source>
        <dbReference type="PROSITE" id="PS50112"/>
    </source>
</evidence>
<evidence type="ECO:0000256" key="2">
    <source>
        <dbReference type="ARBA" id="ARBA00022840"/>
    </source>
</evidence>
<dbReference type="AlphaFoldDB" id="A0A5D3WGV3"/>
<dbReference type="InterPro" id="IPR009057">
    <property type="entry name" value="Homeodomain-like_sf"/>
</dbReference>
<proteinExistence type="predicted"/>
<dbReference type="Pfam" id="PF01590">
    <property type="entry name" value="GAF"/>
    <property type="match status" value="1"/>
</dbReference>
<dbReference type="Gene3D" id="3.40.50.300">
    <property type="entry name" value="P-loop containing nucleotide triphosphate hydrolases"/>
    <property type="match status" value="1"/>
</dbReference>
<evidence type="ECO:0000313" key="8">
    <source>
        <dbReference type="EMBL" id="TYO95240.1"/>
    </source>
</evidence>
<dbReference type="Pfam" id="PF25601">
    <property type="entry name" value="AAA_lid_14"/>
    <property type="match status" value="1"/>
</dbReference>
<dbReference type="InterPro" id="IPR025662">
    <property type="entry name" value="Sigma_54_int_dom_ATP-bd_1"/>
</dbReference>
<evidence type="ECO:0000256" key="3">
    <source>
        <dbReference type="ARBA" id="ARBA00023015"/>
    </source>
</evidence>
<dbReference type="PROSITE" id="PS00688">
    <property type="entry name" value="SIGMA54_INTERACT_3"/>
    <property type="match status" value="1"/>
</dbReference>
<dbReference type="GO" id="GO:0043565">
    <property type="term" value="F:sequence-specific DNA binding"/>
    <property type="evidence" value="ECO:0007669"/>
    <property type="project" value="InterPro"/>
</dbReference>
<reference evidence="8 9" key="1">
    <citation type="submission" date="2019-07" db="EMBL/GenBank/DDBJ databases">
        <title>Genomic Encyclopedia of Type Strains, Phase IV (KMG-IV): sequencing the most valuable type-strain genomes for metagenomic binning, comparative biology and taxonomic classification.</title>
        <authorList>
            <person name="Goeker M."/>
        </authorList>
    </citation>
    <scope>NUCLEOTIDE SEQUENCE [LARGE SCALE GENOMIC DNA]</scope>
    <source>
        <strain evidence="8 9">SS015</strain>
    </source>
</reference>
<name>A0A5D3WGV3_9BACT</name>
<dbReference type="GO" id="GO:0006355">
    <property type="term" value="P:regulation of DNA-templated transcription"/>
    <property type="evidence" value="ECO:0007669"/>
    <property type="project" value="InterPro"/>
</dbReference>
<comment type="caution">
    <text evidence="8">The sequence shown here is derived from an EMBL/GenBank/DDBJ whole genome shotgun (WGS) entry which is preliminary data.</text>
</comment>
<dbReference type="SUPFAM" id="SSF46689">
    <property type="entry name" value="Homeodomain-like"/>
    <property type="match status" value="1"/>
</dbReference>